<protein>
    <submittedName>
        <fullName evidence="1">Uncharacterized protein</fullName>
    </submittedName>
</protein>
<evidence type="ECO:0000313" key="1">
    <source>
        <dbReference type="EMBL" id="MDS1821162.1"/>
    </source>
</evidence>
<dbReference type="RefSeq" id="WP_311020018.1">
    <property type="nucleotide sequence ID" value="NZ_JAUHGG010000003.1"/>
</dbReference>
<gene>
    <name evidence="1" type="ORF">QX249_10860</name>
</gene>
<evidence type="ECO:0000313" key="2">
    <source>
        <dbReference type="Proteomes" id="UP001253193"/>
    </source>
</evidence>
<dbReference type="Proteomes" id="UP001253193">
    <property type="component" value="Unassembled WGS sequence"/>
</dbReference>
<dbReference type="AlphaFoldDB" id="A0AAW8PY71"/>
<accession>A0AAW8PY71</accession>
<name>A0AAW8PY71_VIBPH</name>
<reference evidence="1" key="1">
    <citation type="submission" date="2023-06" db="EMBL/GenBank/DDBJ databases">
        <title>Genomic Diversity of Vibrio spp. and Metagenomic Analysis of Pathogens in Florida Gulf Coastal Waters Following Hurricane Ian.</title>
        <authorList>
            <person name="Brumfield K.D."/>
        </authorList>
    </citation>
    <scope>NUCLEOTIDE SEQUENCE</scope>
    <source>
        <strain evidence="1">WBS2B-138</strain>
    </source>
</reference>
<sequence>MNTVIQEIFDLQWHKETHLSQETVLRPILLGGKHKRSMSLTPLGVAGFEFSIRKDGEVFADATLLILVQGDEIGLTPNFAEAAIPNRGLTIGADTKMRSHTTSAIEMIEILTFSRQVITEILKHIDANPQAIIDFNNERANLISQLTKEQLKKDSENA</sequence>
<comment type="caution">
    <text evidence="1">The sequence shown here is derived from an EMBL/GenBank/DDBJ whole genome shotgun (WGS) entry which is preliminary data.</text>
</comment>
<dbReference type="EMBL" id="JAUHGG010000003">
    <property type="protein sequence ID" value="MDS1821162.1"/>
    <property type="molecule type" value="Genomic_DNA"/>
</dbReference>
<proteinExistence type="predicted"/>
<organism evidence="1 2">
    <name type="scientific">Vibrio parahaemolyticus</name>
    <dbReference type="NCBI Taxonomy" id="670"/>
    <lineage>
        <taxon>Bacteria</taxon>
        <taxon>Pseudomonadati</taxon>
        <taxon>Pseudomonadota</taxon>
        <taxon>Gammaproteobacteria</taxon>
        <taxon>Vibrionales</taxon>
        <taxon>Vibrionaceae</taxon>
        <taxon>Vibrio</taxon>
    </lineage>
</organism>